<evidence type="ECO:0000313" key="2">
    <source>
        <dbReference type="Proteomes" id="UP001275440"/>
    </source>
</evidence>
<accession>A0ABU3WV15</accession>
<dbReference type="Proteomes" id="UP001275440">
    <property type="component" value="Unassembled WGS sequence"/>
</dbReference>
<sequence>MEGEWDVAVISDSHSEVIVLDSDDSADLFDRIAQANMSITGVEFLRRWDSGEFADIDWDSVPGLAEVAIALPFAGRFAE</sequence>
<gene>
    <name evidence="1" type="ORF">F8M49_25005</name>
</gene>
<comment type="caution">
    <text evidence="1">The sequence shown here is derived from an EMBL/GenBank/DDBJ whole genome shotgun (WGS) entry which is preliminary data.</text>
</comment>
<keyword evidence="2" id="KW-1185">Reference proteome</keyword>
<evidence type="ECO:0000313" key="1">
    <source>
        <dbReference type="EMBL" id="MDV2477836.1"/>
    </source>
</evidence>
<name>A0ABU3WV15_9NOCA</name>
<dbReference type="EMBL" id="WBMO01000005">
    <property type="protein sequence ID" value="MDV2477836.1"/>
    <property type="molecule type" value="Genomic_DNA"/>
</dbReference>
<organism evidence="1 2">
    <name type="scientific">Rhodococcus zopfii</name>
    <dbReference type="NCBI Taxonomy" id="43772"/>
    <lineage>
        <taxon>Bacteria</taxon>
        <taxon>Bacillati</taxon>
        <taxon>Actinomycetota</taxon>
        <taxon>Actinomycetes</taxon>
        <taxon>Mycobacteriales</taxon>
        <taxon>Nocardiaceae</taxon>
        <taxon>Rhodococcus</taxon>
    </lineage>
</organism>
<reference evidence="1 2" key="1">
    <citation type="submission" date="2019-10" db="EMBL/GenBank/DDBJ databases">
        <title>Draft Genome Assembly of Rhodococcus zopfii DSM44189.</title>
        <authorList>
            <person name="Sutton J.M."/>
            <person name="Akob D.M."/>
            <person name="Bushman T.J."/>
        </authorList>
    </citation>
    <scope>NUCLEOTIDE SEQUENCE [LARGE SCALE GENOMIC DNA]</scope>
    <source>
        <strain evidence="1 2">DSM 44189</strain>
    </source>
</reference>
<proteinExistence type="predicted"/>
<protein>
    <submittedName>
        <fullName evidence="1">Uncharacterized protein</fullName>
    </submittedName>
</protein>